<protein>
    <submittedName>
        <fullName evidence="2">Uncharacterized protein</fullName>
    </submittedName>
</protein>
<keyword evidence="1" id="KW-0472">Membrane</keyword>
<evidence type="ECO:0000313" key="2">
    <source>
        <dbReference type="EMBL" id="JAD65814.1"/>
    </source>
</evidence>
<feature type="transmembrane region" description="Helical" evidence="1">
    <location>
        <begin position="12"/>
        <end position="31"/>
    </location>
</feature>
<proteinExistence type="predicted"/>
<dbReference type="EMBL" id="GBRH01232081">
    <property type="protein sequence ID" value="JAD65814.1"/>
    <property type="molecule type" value="Transcribed_RNA"/>
</dbReference>
<name>A0A0A9BPC2_ARUDO</name>
<keyword evidence="1" id="KW-1133">Transmembrane helix</keyword>
<sequence>MLDNHVHKISAAKFLIKVCSLVVMVLARGVAITRPPISGRFVLENTAHNKLPALTSTACGGGGADCEVVAQVCGARPASCCELLLAVVTDSYTVAIGTALLREVLPNCRTQFACPGIVNRGHRHHCIGH</sequence>
<keyword evidence="1" id="KW-0812">Transmembrane</keyword>
<reference evidence="2" key="1">
    <citation type="submission" date="2014-09" db="EMBL/GenBank/DDBJ databases">
        <authorList>
            <person name="Magalhaes I.L.F."/>
            <person name="Oliveira U."/>
            <person name="Santos F.R."/>
            <person name="Vidigal T.H.D.A."/>
            <person name="Brescovit A.D."/>
            <person name="Santos A.J."/>
        </authorList>
    </citation>
    <scope>NUCLEOTIDE SEQUENCE</scope>
    <source>
        <tissue evidence="2">Shoot tissue taken approximately 20 cm above the soil surface</tissue>
    </source>
</reference>
<organism evidence="2">
    <name type="scientific">Arundo donax</name>
    <name type="common">Giant reed</name>
    <name type="synonym">Donax arundinaceus</name>
    <dbReference type="NCBI Taxonomy" id="35708"/>
    <lineage>
        <taxon>Eukaryota</taxon>
        <taxon>Viridiplantae</taxon>
        <taxon>Streptophyta</taxon>
        <taxon>Embryophyta</taxon>
        <taxon>Tracheophyta</taxon>
        <taxon>Spermatophyta</taxon>
        <taxon>Magnoliopsida</taxon>
        <taxon>Liliopsida</taxon>
        <taxon>Poales</taxon>
        <taxon>Poaceae</taxon>
        <taxon>PACMAD clade</taxon>
        <taxon>Arundinoideae</taxon>
        <taxon>Arundineae</taxon>
        <taxon>Arundo</taxon>
    </lineage>
</organism>
<accession>A0A0A9BPC2</accession>
<reference evidence="2" key="2">
    <citation type="journal article" date="2015" name="Data Brief">
        <title>Shoot transcriptome of the giant reed, Arundo donax.</title>
        <authorList>
            <person name="Barrero R.A."/>
            <person name="Guerrero F.D."/>
            <person name="Moolhuijzen P."/>
            <person name="Goolsby J.A."/>
            <person name="Tidwell J."/>
            <person name="Bellgard S.E."/>
            <person name="Bellgard M.I."/>
        </authorList>
    </citation>
    <scope>NUCLEOTIDE SEQUENCE</scope>
    <source>
        <tissue evidence="2">Shoot tissue taken approximately 20 cm above the soil surface</tissue>
    </source>
</reference>
<evidence type="ECO:0000256" key="1">
    <source>
        <dbReference type="SAM" id="Phobius"/>
    </source>
</evidence>
<dbReference type="AlphaFoldDB" id="A0A0A9BPC2"/>